<dbReference type="UniPathway" id="UPA00544"/>
<feature type="binding site" evidence="1">
    <location>
        <begin position="12"/>
        <end position="19"/>
    </location>
    <ligand>
        <name>ATP</name>
        <dbReference type="ChEBI" id="CHEBI:30616"/>
    </ligand>
</feature>
<gene>
    <name evidence="1 2" type="primary">anmK</name>
    <name evidence="2" type="ORF">NCTC12742_00407</name>
</gene>
<dbReference type="GO" id="GO:0097175">
    <property type="term" value="P:1,6-anhydro-N-acetyl-beta-muramic acid catabolic process"/>
    <property type="evidence" value="ECO:0007669"/>
    <property type="project" value="UniProtKB-UniRule"/>
</dbReference>
<dbReference type="Gene3D" id="3.30.420.40">
    <property type="match status" value="2"/>
</dbReference>
<dbReference type="SUPFAM" id="SSF53067">
    <property type="entry name" value="Actin-like ATPase domain"/>
    <property type="match status" value="1"/>
</dbReference>
<dbReference type="PANTHER" id="PTHR30605">
    <property type="entry name" value="ANHYDRO-N-ACETYLMURAMIC ACID KINASE"/>
    <property type="match status" value="1"/>
</dbReference>
<accession>A0A448VJE3</accession>
<dbReference type="NCBIfam" id="NF007139">
    <property type="entry name" value="PRK09585.1-3"/>
    <property type="match status" value="1"/>
</dbReference>
<dbReference type="EC" id="2.7.1.170" evidence="1"/>
<comment type="function">
    <text evidence="1">Catalyzes the specific phosphorylation of 1,6-anhydro-N-acetylmuramic acid (anhMurNAc) with the simultaneous cleavage of the 1,6-anhydro ring, generating MurNAc-6-P. Is required for the utilization of anhMurNAc either imported from the medium or derived from its own cell wall murein, and thus plays a role in cell wall recycling.</text>
</comment>
<dbReference type="OrthoDB" id="9763949at2"/>
<dbReference type="HAMAP" id="MF_01270">
    <property type="entry name" value="AnhMurNAc_kinase"/>
    <property type="match status" value="1"/>
</dbReference>
<evidence type="ECO:0000313" key="3">
    <source>
        <dbReference type="Proteomes" id="UP000272771"/>
    </source>
</evidence>
<keyword evidence="1 2" id="KW-0808">Transferase</keyword>
<comment type="similarity">
    <text evidence="1">Belongs to the anhydro-N-acetylmuramic acid kinase family.</text>
</comment>
<keyword evidence="1" id="KW-0547">Nucleotide-binding</keyword>
<reference evidence="2 3" key="1">
    <citation type="submission" date="2018-12" db="EMBL/GenBank/DDBJ databases">
        <authorList>
            <consortium name="Pathogen Informatics"/>
        </authorList>
    </citation>
    <scope>NUCLEOTIDE SEQUENCE [LARGE SCALE GENOMIC DNA]</scope>
    <source>
        <strain evidence="2 3">NCTC12742</strain>
    </source>
</reference>
<keyword evidence="1" id="KW-0119">Carbohydrate metabolism</keyword>
<dbReference type="GO" id="GO:0016773">
    <property type="term" value="F:phosphotransferase activity, alcohol group as acceptor"/>
    <property type="evidence" value="ECO:0007669"/>
    <property type="project" value="UniProtKB-UniRule"/>
</dbReference>
<organism evidence="2 3">
    <name type="scientific">Neisseria weaveri</name>
    <dbReference type="NCBI Taxonomy" id="28091"/>
    <lineage>
        <taxon>Bacteria</taxon>
        <taxon>Pseudomonadati</taxon>
        <taxon>Pseudomonadota</taxon>
        <taxon>Betaproteobacteria</taxon>
        <taxon>Neisseriales</taxon>
        <taxon>Neisseriaceae</taxon>
        <taxon>Neisseria</taxon>
    </lineage>
</organism>
<dbReference type="GO" id="GO:0009254">
    <property type="term" value="P:peptidoglycan turnover"/>
    <property type="evidence" value="ECO:0007669"/>
    <property type="project" value="UniProtKB-UniRule"/>
</dbReference>
<dbReference type="EMBL" id="LR134533">
    <property type="protein sequence ID" value="VEJ49878.1"/>
    <property type="molecule type" value="Genomic_DNA"/>
</dbReference>
<dbReference type="GO" id="GO:0016301">
    <property type="term" value="F:kinase activity"/>
    <property type="evidence" value="ECO:0007669"/>
    <property type="project" value="UniProtKB-KW"/>
</dbReference>
<dbReference type="PANTHER" id="PTHR30605:SF0">
    <property type="entry name" value="ANHYDRO-N-ACETYLMURAMIC ACID KINASE"/>
    <property type="match status" value="1"/>
</dbReference>
<evidence type="ECO:0000313" key="2">
    <source>
        <dbReference type="EMBL" id="VEJ49878.1"/>
    </source>
</evidence>
<dbReference type="GO" id="GO:0005524">
    <property type="term" value="F:ATP binding"/>
    <property type="evidence" value="ECO:0007669"/>
    <property type="project" value="UniProtKB-UniRule"/>
</dbReference>
<protein>
    <recommendedName>
        <fullName evidence="1">Anhydro-N-acetylmuramic acid kinase</fullName>
        <ecNumber evidence="1">2.7.1.170</ecNumber>
    </recommendedName>
    <alternativeName>
        <fullName evidence="1">AnhMurNAc kinase</fullName>
    </alternativeName>
</protein>
<dbReference type="Pfam" id="PF03702">
    <property type="entry name" value="AnmK"/>
    <property type="match status" value="1"/>
</dbReference>
<dbReference type="STRING" id="28091.SAMEA3174300_01087"/>
<keyword evidence="1" id="KW-0067">ATP-binding</keyword>
<dbReference type="InterPro" id="IPR005338">
    <property type="entry name" value="Anhydro_N_Ac-Mur_kinase"/>
</dbReference>
<dbReference type="InterPro" id="IPR043129">
    <property type="entry name" value="ATPase_NBD"/>
</dbReference>
<comment type="catalytic activity">
    <reaction evidence="1">
        <text>1,6-anhydro-N-acetyl-beta-muramate + ATP + H2O = N-acetyl-D-muramate 6-phosphate + ADP + H(+)</text>
        <dbReference type="Rhea" id="RHEA:24952"/>
        <dbReference type="ChEBI" id="CHEBI:15377"/>
        <dbReference type="ChEBI" id="CHEBI:15378"/>
        <dbReference type="ChEBI" id="CHEBI:30616"/>
        <dbReference type="ChEBI" id="CHEBI:58690"/>
        <dbReference type="ChEBI" id="CHEBI:58722"/>
        <dbReference type="ChEBI" id="CHEBI:456216"/>
        <dbReference type="EC" id="2.7.1.170"/>
    </reaction>
</comment>
<dbReference type="RefSeq" id="WP_004285067.1">
    <property type="nucleotide sequence ID" value="NZ_CAUJRG010000006.1"/>
</dbReference>
<dbReference type="GO" id="GO:0006040">
    <property type="term" value="P:amino sugar metabolic process"/>
    <property type="evidence" value="ECO:0007669"/>
    <property type="project" value="InterPro"/>
</dbReference>
<proteinExistence type="inferred from homology"/>
<keyword evidence="1 2" id="KW-0418">Kinase</keyword>
<sequence length="366" mass="39990">MDKQRYIGLMSGTSMDGVDAVLVSMKGSQWHRAEAHSFLPYSGRLKQELLNLQNTGINELHRSMILAQELSLLYAEAVDLLLQQTHLQPANITALGCHGQTIRHAPENGYSIQLVNLPLLAEKTGIFTIGDFRSRDIASGGQGAPLVPAFHQAVFQHPDETRVLLNIGGIANISILPPSQPAFGFDTGPGNMLMDAWVQYHFQQPYDKNGTVAQKGNLIPSLLNKLLSHPYFALPHPKSTGRELFSLNWLQTHLSGSENIYDVQRTLLEYTAITITDAIQRTAPSAGNVYVCGGGVYNPPLINRLSNLLPEHTALQSTDSLHLNPQWVEAAAFAWLAACWITRTPSAPHHATGADKPCILGAGHYA</sequence>
<name>A0A448VJE3_9NEIS</name>
<comment type="pathway">
    <text evidence="1">Cell wall biogenesis; peptidoglycan recycling.</text>
</comment>
<evidence type="ECO:0000256" key="1">
    <source>
        <dbReference type="HAMAP-Rule" id="MF_01270"/>
    </source>
</evidence>
<dbReference type="AlphaFoldDB" id="A0A448VJE3"/>
<dbReference type="Proteomes" id="UP000272771">
    <property type="component" value="Chromosome"/>
</dbReference>
<dbReference type="UniPathway" id="UPA00343"/>
<keyword evidence="3" id="KW-1185">Reference proteome</keyword>
<dbReference type="CDD" id="cd24050">
    <property type="entry name" value="ASKHA_NBD_ANMK"/>
    <property type="match status" value="1"/>
</dbReference>
<comment type="pathway">
    <text evidence="1">Amino-sugar metabolism; 1,6-anhydro-N-acetylmuramate degradation.</text>
</comment>